<protein>
    <recommendedName>
        <fullName evidence="2">Sel1 repeat family protein</fullName>
    </recommendedName>
</protein>
<sequence>MGAISQKGAEFLIRSRIADAEGGDVDALMELGISYSTGQSGTAVDLIEAHKWFNLAALSGCARGQECRAEISVEMTAREISEAQRQARAWLGSTGYQRRAA</sequence>
<name>A0A6J4SFH0_9SPHN</name>
<organism evidence="1">
    <name type="scientific">uncultured Sphingomonas sp</name>
    <dbReference type="NCBI Taxonomy" id="158754"/>
    <lineage>
        <taxon>Bacteria</taxon>
        <taxon>Pseudomonadati</taxon>
        <taxon>Pseudomonadota</taxon>
        <taxon>Alphaproteobacteria</taxon>
        <taxon>Sphingomonadales</taxon>
        <taxon>Sphingomonadaceae</taxon>
        <taxon>Sphingomonas</taxon>
        <taxon>environmental samples</taxon>
    </lineage>
</organism>
<dbReference type="InterPro" id="IPR006597">
    <property type="entry name" value="Sel1-like"/>
</dbReference>
<gene>
    <name evidence="1" type="ORF">AVDCRST_MAG44-208</name>
</gene>
<dbReference type="SUPFAM" id="SSF81901">
    <property type="entry name" value="HCP-like"/>
    <property type="match status" value="1"/>
</dbReference>
<accession>A0A6J4SFH0</accession>
<dbReference type="Gene3D" id="1.25.40.10">
    <property type="entry name" value="Tetratricopeptide repeat domain"/>
    <property type="match status" value="1"/>
</dbReference>
<dbReference type="EMBL" id="CADCVY010000016">
    <property type="protein sequence ID" value="CAA9491044.1"/>
    <property type="molecule type" value="Genomic_DNA"/>
</dbReference>
<proteinExistence type="predicted"/>
<evidence type="ECO:0008006" key="2">
    <source>
        <dbReference type="Google" id="ProtNLM"/>
    </source>
</evidence>
<dbReference type="AlphaFoldDB" id="A0A6J4SFH0"/>
<evidence type="ECO:0000313" key="1">
    <source>
        <dbReference type="EMBL" id="CAA9491044.1"/>
    </source>
</evidence>
<reference evidence="1" key="1">
    <citation type="submission" date="2020-02" db="EMBL/GenBank/DDBJ databases">
        <authorList>
            <person name="Meier V. D."/>
        </authorList>
    </citation>
    <scope>NUCLEOTIDE SEQUENCE</scope>
    <source>
        <strain evidence="1">AVDCRST_MAG44</strain>
    </source>
</reference>
<dbReference type="InterPro" id="IPR011990">
    <property type="entry name" value="TPR-like_helical_dom_sf"/>
</dbReference>
<dbReference type="SMART" id="SM00671">
    <property type="entry name" value="SEL1"/>
    <property type="match status" value="1"/>
</dbReference>